<accession>A0A8D8CGG5</accession>
<feature type="transmembrane region" description="Helical" evidence="1">
    <location>
        <begin position="42"/>
        <end position="66"/>
    </location>
</feature>
<evidence type="ECO:0000256" key="1">
    <source>
        <dbReference type="SAM" id="Phobius"/>
    </source>
</evidence>
<dbReference type="AlphaFoldDB" id="A0A8D8CGG5"/>
<keyword evidence="1" id="KW-0812">Transmembrane</keyword>
<name>A0A8D8CGG5_CULPI</name>
<keyword evidence="1" id="KW-0472">Membrane</keyword>
<evidence type="ECO:0000313" key="2">
    <source>
        <dbReference type="EMBL" id="CAG6493448.1"/>
    </source>
</evidence>
<organism evidence="2">
    <name type="scientific">Culex pipiens</name>
    <name type="common">House mosquito</name>
    <dbReference type="NCBI Taxonomy" id="7175"/>
    <lineage>
        <taxon>Eukaryota</taxon>
        <taxon>Metazoa</taxon>
        <taxon>Ecdysozoa</taxon>
        <taxon>Arthropoda</taxon>
        <taxon>Hexapoda</taxon>
        <taxon>Insecta</taxon>
        <taxon>Pterygota</taxon>
        <taxon>Neoptera</taxon>
        <taxon>Endopterygota</taxon>
        <taxon>Diptera</taxon>
        <taxon>Nematocera</taxon>
        <taxon>Culicoidea</taxon>
        <taxon>Culicidae</taxon>
        <taxon>Culicinae</taxon>
        <taxon>Culicini</taxon>
        <taxon>Culex</taxon>
        <taxon>Culex</taxon>
    </lineage>
</organism>
<proteinExistence type="predicted"/>
<protein>
    <submittedName>
        <fullName evidence="2">(northern house mosquito) hypothetical protein</fullName>
    </submittedName>
</protein>
<sequence>MSFGMNSSSVEELDQAPNGLKRRGALLVFEEIKESERENGKYSAVVGAIWLFHVLALQFFQAALLIPKQMGLLSSQLLVRLLSCRSKLPDILRRTNRSVELGPRTRWHSIPLR</sequence>
<keyword evidence="1" id="KW-1133">Transmembrane helix</keyword>
<dbReference type="EMBL" id="HBUE01123584">
    <property type="protein sequence ID" value="CAG6493448.1"/>
    <property type="molecule type" value="Transcribed_RNA"/>
</dbReference>
<reference evidence="2" key="1">
    <citation type="submission" date="2021-05" db="EMBL/GenBank/DDBJ databases">
        <authorList>
            <person name="Alioto T."/>
            <person name="Alioto T."/>
            <person name="Gomez Garrido J."/>
        </authorList>
    </citation>
    <scope>NUCLEOTIDE SEQUENCE</scope>
</reference>